<evidence type="ECO:0000313" key="3">
    <source>
        <dbReference type="Proteomes" id="UP001139447"/>
    </source>
</evidence>
<dbReference type="AlphaFoldDB" id="A0A9X1VXJ8"/>
<dbReference type="PANTHER" id="PTHR11895">
    <property type="entry name" value="TRANSAMIDASE"/>
    <property type="match status" value="1"/>
</dbReference>
<sequence length="428" mass="45181">MTPANHLSALDAARAIEAGTLSSEALVRACLARIAERNADVRAFTAVDEATALQHAREADRAATGPLRGLPFAVKDVIETADYPTAYGSPIYAGHRPRLDAACVASARERGAVVLGKLATSEFATQTPSDTRNPLNLGHTPGGSSSGSAAAVADFMVPVAFGTQTTASIVRPAAYCGVVGYKPTFGFFNSAGLKPLSPGQDTLGLLARSVADAAFFGFGLHGARLADTPDLRPRLAVCQSRQWAHARPEMAQAIEQLAADAERQGASVQRITLPADIEDLVEMQARLFAFEARQSLAHERLHHSAQFSPRLQRRLDGGLGITPQDYLEMRRRAARGRRQIQALFADVDALLYPPAEGEADAGLADSGSPRFGALWSLLHLPCVSLPIARGPHGLPLGTQVIGAYGDDARLLAVAGFVSRAAAARWNGG</sequence>
<gene>
    <name evidence="2" type="ORF">MMF98_20575</name>
</gene>
<dbReference type="InterPro" id="IPR000120">
    <property type="entry name" value="Amidase"/>
</dbReference>
<dbReference type="Pfam" id="PF01425">
    <property type="entry name" value="Amidase"/>
    <property type="match status" value="1"/>
</dbReference>
<protein>
    <submittedName>
        <fullName evidence="2">Amidase</fullName>
    </submittedName>
</protein>
<reference evidence="2" key="1">
    <citation type="submission" date="2022-03" db="EMBL/GenBank/DDBJ databases">
        <authorList>
            <person name="Woo C.Y."/>
        </authorList>
    </citation>
    <scope>NUCLEOTIDE SEQUENCE</scope>
    <source>
        <strain evidence="2">CYS-02</strain>
    </source>
</reference>
<keyword evidence="3" id="KW-1185">Reference proteome</keyword>
<dbReference type="PANTHER" id="PTHR11895:SF151">
    <property type="entry name" value="GLUTAMYL-TRNA(GLN) AMIDOTRANSFERASE SUBUNIT A"/>
    <property type="match status" value="1"/>
</dbReference>
<evidence type="ECO:0000313" key="2">
    <source>
        <dbReference type="EMBL" id="MCJ0765616.1"/>
    </source>
</evidence>
<name>A0A9X1VXJ8_9BURK</name>
<organism evidence="2 3">
    <name type="scientific">Variovorax terrae</name>
    <dbReference type="NCBI Taxonomy" id="2923278"/>
    <lineage>
        <taxon>Bacteria</taxon>
        <taxon>Pseudomonadati</taxon>
        <taxon>Pseudomonadota</taxon>
        <taxon>Betaproteobacteria</taxon>
        <taxon>Burkholderiales</taxon>
        <taxon>Comamonadaceae</taxon>
        <taxon>Variovorax</taxon>
    </lineage>
</organism>
<evidence type="ECO:0000259" key="1">
    <source>
        <dbReference type="Pfam" id="PF01425"/>
    </source>
</evidence>
<dbReference type="Gene3D" id="3.90.1300.10">
    <property type="entry name" value="Amidase signature (AS) domain"/>
    <property type="match status" value="1"/>
</dbReference>
<dbReference type="GO" id="GO:0003824">
    <property type="term" value="F:catalytic activity"/>
    <property type="evidence" value="ECO:0007669"/>
    <property type="project" value="InterPro"/>
</dbReference>
<feature type="domain" description="Amidase" evidence="1">
    <location>
        <begin position="26"/>
        <end position="411"/>
    </location>
</feature>
<dbReference type="InterPro" id="IPR023631">
    <property type="entry name" value="Amidase_dom"/>
</dbReference>
<dbReference type="EMBL" id="JALGBI010000003">
    <property type="protein sequence ID" value="MCJ0765616.1"/>
    <property type="molecule type" value="Genomic_DNA"/>
</dbReference>
<dbReference type="Proteomes" id="UP001139447">
    <property type="component" value="Unassembled WGS sequence"/>
</dbReference>
<proteinExistence type="predicted"/>
<comment type="caution">
    <text evidence="2">The sequence shown here is derived from an EMBL/GenBank/DDBJ whole genome shotgun (WGS) entry which is preliminary data.</text>
</comment>
<accession>A0A9X1VXJ8</accession>
<dbReference type="InterPro" id="IPR036928">
    <property type="entry name" value="AS_sf"/>
</dbReference>
<dbReference type="RefSeq" id="WP_243309204.1">
    <property type="nucleotide sequence ID" value="NZ_JALGBI010000003.1"/>
</dbReference>
<dbReference type="SUPFAM" id="SSF75304">
    <property type="entry name" value="Amidase signature (AS) enzymes"/>
    <property type="match status" value="1"/>
</dbReference>